<name>A0ABR0QBU3_GOSAR</name>
<organism evidence="1 2">
    <name type="scientific">Gossypium arboreum</name>
    <name type="common">Tree cotton</name>
    <name type="synonym">Gossypium nanking</name>
    <dbReference type="NCBI Taxonomy" id="29729"/>
    <lineage>
        <taxon>Eukaryota</taxon>
        <taxon>Viridiplantae</taxon>
        <taxon>Streptophyta</taxon>
        <taxon>Embryophyta</taxon>
        <taxon>Tracheophyta</taxon>
        <taxon>Spermatophyta</taxon>
        <taxon>Magnoliopsida</taxon>
        <taxon>eudicotyledons</taxon>
        <taxon>Gunneridae</taxon>
        <taxon>Pentapetalae</taxon>
        <taxon>rosids</taxon>
        <taxon>malvids</taxon>
        <taxon>Malvales</taxon>
        <taxon>Malvaceae</taxon>
        <taxon>Malvoideae</taxon>
        <taxon>Gossypium</taxon>
    </lineage>
</organism>
<dbReference type="Proteomes" id="UP001358586">
    <property type="component" value="Chromosome 4"/>
</dbReference>
<keyword evidence="2" id="KW-1185">Reference proteome</keyword>
<comment type="caution">
    <text evidence="1">The sequence shown here is derived from an EMBL/GenBank/DDBJ whole genome shotgun (WGS) entry which is preliminary data.</text>
</comment>
<dbReference type="EMBL" id="JARKNE010000004">
    <property type="protein sequence ID" value="KAK5836784.1"/>
    <property type="molecule type" value="Genomic_DNA"/>
</dbReference>
<proteinExistence type="predicted"/>
<evidence type="ECO:0000313" key="2">
    <source>
        <dbReference type="Proteomes" id="UP001358586"/>
    </source>
</evidence>
<reference evidence="1 2" key="1">
    <citation type="submission" date="2023-03" db="EMBL/GenBank/DDBJ databases">
        <title>WGS of Gossypium arboreum.</title>
        <authorList>
            <person name="Yu D."/>
        </authorList>
    </citation>
    <scope>NUCLEOTIDE SEQUENCE [LARGE SCALE GENOMIC DNA]</scope>
    <source>
        <tissue evidence="1">Leaf</tissue>
    </source>
</reference>
<protein>
    <submittedName>
        <fullName evidence="1">Uncharacterized protein</fullName>
    </submittedName>
</protein>
<sequence>MFLGRFKAPRPIMNMPMGLMSVEQREDNRPQSVTDLYHCAHKFVEAKEINQASCATSQREDRKNDCFTLKDAIEKEKWNVEFVGDNEELIHDKEGNDPMVVSMVIVGFEVKRILVDNGSAVEVLSWEVFQKMALKEHALSRASPLYDFMNHQSR</sequence>
<accession>A0ABR0QBU3</accession>
<evidence type="ECO:0000313" key="1">
    <source>
        <dbReference type="EMBL" id="KAK5836784.1"/>
    </source>
</evidence>
<gene>
    <name evidence="1" type="ORF">PVK06_012585</name>
</gene>